<proteinExistence type="predicted"/>
<dbReference type="InParanoid" id="A0A140L2S7"/>
<dbReference type="RefSeq" id="WP_066354958.1">
    <property type="nucleotide sequence ID" value="NZ_LOED01000039.1"/>
</dbReference>
<evidence type="ECO:0000313" key="1">
    <source>
        <dbReference type="EMBL" id="KXG74852.1"/>
    </source>
</evidence>
<dbReference type="Proteomes" id="UP000070427">
    <property type="component" value="Unassembled WGS sequence"/>
</dbReference>
<dbReference type="SUPFAM" id="SSF109998">
    <property type="entry name" value="Triger factor/SurA peptide-binding domain-like"/>
    <property type="match status" value="1"/>
</dbReference>
<dbReference type="OrthoDB" id="1726400at2"/>
<protein>
    <recommendedName>
        <fullName evidence="3">Peptidylprolyl isomerase</fullName>
    </recommendedName>
</protein>
<evidence type="ECO:0008006" key="3">
    <source>
        <dbReference type="Google" id="ProtNLM"/>
    </source>
</evidence>
<keyword evidence="2" id="KW-1185">Reference proteome</keyword>
<reference evidence="1 2" key="1">
    <citation type="submission" date="2015-12" db="EMBL/GenBank/DDBJ databases">
        <title>Draft genome sequnece of Fervidicola ferrireducens strain Y170.</title>
        <authorList>
            <person name="Patel B.K."/>
        </authorList>
    </citation>
    <scope>NUCLEOTIDE SEQUENCE [LARGE SCALE GENOMIC DNA]</scope>
    <source>
        <strain evidence="1 2">Y170</strain>
    </source>
</reference>
<dbReference type="InterPro" id="IPR027304">
    <property type="entry name" value="Trigger_fact/SurA_dom_sf"/>
</dbReference>
<dbReference type="EMBL" id="LOED01000039">
    <property type="protein sequence ID" value="KXG74852.1"/>
    <property type="molecule type" value="Genomic_DNA"/>
</dbReference>
<gene>
    <name evidence="1" type="ORF">AN618_21740</name>
</gene>
<name>A0A140L2S7_9FIRM</name>
<evidence type="ECO:0000313" key="2">
    <source>
        <dbReference type="Proteomes" id="UP000070427"/>
    </source>
</evidence>
<comment type="caution">
    <text evidence="1">The sequence shown here is derived from an EMBL/GenBank/DDBJ whole genome shotgun (WGS) entry which is preliminary data.</text>
</comment>
<organism evidence="1 2">
    <name type="scientific">Fervidicola ferrireducens</name>
    <dbReference type="NCBI Taxonomy" id="520764"/>
    <lineage>
        <taxon>Bacteria</taxon>
        <taxon>Bacillati</taxon>
        <taxon>Bacillota</taxon>
        <taxon>Clostridia</taxon>
        <taxon>Thermosediminibacterales</taxon>
        <taxon>Thermosediminibacteraceae</taxon>
        <taxon>Fervidicola</taxon>
    </lineage>
</organism>
<sequence>MKKKKSLILVVILLIVLAAFSITYDSTTNTMAKEDELAALLKKVGSYEKENKELRMLQGKEVIALVNGDIPIYKNEVEYRKGLKEIAYGNRENEFLNSFTEIVRKKILLDFAEKNNIYVSDEEIFDFIKREKEDEDLNKYVKIFCENAGMTLEEYWNEYEYEKVKLLLTLKKLEDFIIEQGIQKGEIPKMSDKYDENIYQKHIKYVKDFKNNLMERANIQINQNYKEKLNGFNNEKLFK</sequence>
<accession>A0A140L2S7</accession>
<dbReference type="AlphaFoldDB" id="A0A140L2S7"/>